<keyword evidence="3" id="KW-1185">Reference proteome</keyword>
<evidence type="ECO:0000256" key="1">
    <source>
        <dbReference type="SAM" id="Phobius"/>
    </source>
</evidence>
<dbReference type="Proteomes" id="UP001150266">
    <property type="component" value="Unassembled WGS sequence"/>
</dbReference>
<gene>
    <name evidence="2" type="ORF">J3R30DRAFT_1386021</name>
</gene>
<feature type="transmembrane region" description="Helical" evidence="1">
    <location>
        <begin position="85"/>
        <end position="106"/>
    </location>
</feature>
<keyword evidence="1" id="KW-1133">Transmembrane helix</keyword>
<accession>A0A9W9DTE7</accession>
<proteinExistence type="predicted"/>
<protein>
    <submittedName>
        <fullName evidence="2">Uncharacterized protein</fullName>
    </submittedName>
</protein>
<dbReference type="AlphaFoldDB" id="A0A9W9DTE7"/>
<evidence type="ECO:0000313" key="3">
    <source>
        <dbReference type="Proteomes" id="UP001150266"/>
    </source>
</evidence>
<dbReference type="EMBL" id="JAOTPV010000003">
    <property type="protein sequence ID" value="KAJ4485640.1"/>
    <property type="molecule type" value="Genomic_DNA"/>
</dbReference>
<keyword evidence="1" id="KW-0472">Membrane</keyword>
<organism evidence="2 3">
    <name type="scientific">Lentinula aciculospora</name>
    <dbReference type="NCBI Taxonomy" id="153920"/>
    <lineage>
        <taxon>Eukaryota</taxon>
        <taxon>Fungi</taxon>
        <taxon>Dikarya</taxon>
        <taxon>Basidiomycota</taxon>
        <taxon>Agaricomycotina</taxon>
        <taxon>Agaricomycetes</taxon>
        <taxon>Agaricomycetidae</taxon>
        <taxon>Agaricales</taxon>
        <taxon>Marasmiineae</taxon>
        <taxon>Omphalotaceae</taxon>
        <taxon>Lentinula</taxon>
    </lineage>
</organism>
<feature type="transmembrane region" description="Helical" evidence="1">
    <location>
        <begin position="31"/>
        <end position="53"/>
    </location>
</feature>
<sequence>MLSTGSIHYCSCLSMSGPLLRFGTLSCQTRMLLGVFFVSIPILPFCACASVDYDLLESVFGLKIQTCFGLLPRLVQSPTNHPSSYDISCFISFVSFLCVVVSVRLLQHPVIITSRSIVDFLDTS</sequence>
<evidence type="ECO:0000313" key="2">
    <source>
        <dbReference type="EMBL" id="KAJ4485640.1"/>
    </source>
</evidence>
<keyword evidence="1" id="KW-0812">Transmembrane</keyword>
<reference evidence="2" key="1">
    <citation type="submission" date="2022-08" db="EMBL/GenBank/DDBJ databases">
        <title>A Global Phylogenomic Analysis of the Shiitake Genus Lentinula.</title>
        <authorList>
            <consortium name="DOE Joint Genome Institute"/>
            <person name="Sierra-Patev S."/>
            <person name="Min B."/>
            <person name="Naranjo-Ortiz M."/>
            <person name="Looney B."/>
            <person name="Konkel Z."/>
            <person name="Slot J.C."/>
            <person name="Sakamoto Y."/>
            <person name="Steenwyk J.L."/>
            <person name="Rokas A."/>
            <person name="Carro J."/>
            <person name="Camarero S."/>
            <person name="Ferreira P."/>
            <person name="Molpeceres G."/>
            <person name="Ruiz-Duenas F.J."/>
            <person name="Serrano A."/>
            <person name="Henrissat B."/>
            <person name="Drula E."/>
            <person name="Hughes K.W."/>
            <person name="Mata J.L."/>
            <person name="Ishikawa N.K."/>
            <person name="Vargas-Isla R."/>
            <person name="Ushijima S."/>
            <person name="Smith C.A."/>
            <person name="Ahrendt S."/>
            <person name="Andreopoulos W."/>
            <person name="He G."/>
            <person name="Labutti K."/>
            <person name="Lipzen A."/>
            <person name="Ng V."/>
            <person name="Riley R."/>
            <person name="Sandor L."/>
            <person name="Barry K."/>
            <person name="Martinez A.T."/>
            <person name="Xiao Y."/>
            <person name="Gibbons J.G."/>
            <person name="Terashima K."/>
            <person name="Grigoriev I.V."/>
            <person name="Hibbett D.S."/>
        </authorList>
    </citation>
    <scope>NUCLEOTIDE SEQUENCE</scope>
    <source>
        <strain evidence="2">JLM2183</strain>
    </source>
</reference>
<name>A0A9W9DTE7_9AGAR</name>
<comment type="caution">
    <text evidence="2">The sequence shown here is derived from an EMBL/GenBank/DDBJ whole genome shotgun (WGS) entry which is preliminary data.</text>
</comment>